<accession>A0A7R9E710</accession>
<feature type="domain" description="Glycoside hydrolase family 9" evidence="10">
    <location>
        <begin position="298"/>
        <end position="344"/>
    </location>
</feature>
<name>A0A7R9E710_9NEOP</name>
<gene>
    <name evidence="11" type="ORF">TMSB3V08_LOCUS5440</name>
</gene>
<feature type="active site" evidence="8">
    <location>
        <position position="614"/>
    </location>
</feature>
<reference evidence="11" key="1">
    <citation type="submission" date="2020-11" db="EMBL/GenBank/DDBJ databases">
        <authorList>
            <person name="Tran Van P."/>
        </authorList>
    </citation>
    <scope>NUCLEOTIDE SEQUENCE</scope>
</reference>
<feature type="domain" description="Glycoside hydrolase family 9" evidence="10">
    <location>
        <begin position="126"/>
        <end position="294"/>
    </location>
</feature>
<dbReference type="InterPro" id="IPR012341">
    <property type="entry name" value="6hp_glycosidase-like_sf"/>
</dbReference>
<feature type="domain" description="Glycoside hydrolase family 9" evidence="10">
    <location>
        <begin position="590"/>
        <end position="636"/>
    </location>
</feature>
<feature type="domain" description="Glycoside hydrolase family 9" evidence="10">
    <location>
        <begin position="74"/>
        <end position="123"/>
    </location>
</feature>
<evidence type="ECO:0000256" key="2">
    <source>
        <dbReference type="ARBA" id="ARBA00007072"/>
    </source>
</evidence>
<keyword evidence="3 8" id="KW-0378">Hydrolase</keyword>
<evidence type="ECO:0000256" key="1">
    <source>
        <dbReference type="ARBA" id="ARBA00000966"/>
    </source>
</evidence>
<dbReference type="GO" id="GO:0030245">
    <property type="term" value="P:cellulose catabolic process"/>
    <property type="evidence" value="ECO:0007669"/>
    <property type="project" value="UniProtKB-KW"/>
</dbReference>
<evidence type="ECO:0000256" key="7">
    <source>
        <dbReference type="ARBA" id="ARBA00023326"/>
    </source>
</evidence>
<evidence type="ECO:0000256" key="6">
    <source>
        <dbReference type="ARBA" id="ARBA00023295"/>
    </source>
</evidence>
<organism evidence="11">
    <name type="scientific">Timema monikensis</name>
    <dbReference type="NCBI Taxonomy" id="170555"/>
    <lineage>
        <taxon>Eukaryota</taxon>
        <taxon>Metazoa</taxon>
        <taxon>Ecdysozoa</taxon>
        <taxon>Arthropoda</taxon>
        <taxon>Hexapoda</taxon>
        <taxon>Insecta</taxon>
        <taxon>Pterygota</taxon>
        <taxon>Neoptera</taxon>
        <taxon>Polyneoptera</taxon>
        <taxon>Phasmatodea</taxon>
        <taxon>Timematodea</taxon>
        <taxon>Timematoidea</taxon>
        <taxon>Timematidae</taxon>
        <taxon>Timema</taxon>
    </lineage>
</organism>
<protein>
    <recommendedName>
        <fullName evidence="9">Endoglucanase</fullName>
        <ecNumber evidence="9">3.2.1.4</ecNumber>
    </recommendedName>
</protein>
<feature type="active site" evidence="8">
    <location>
        <position position="623"/>
    </location>
</feature>
<evidence type="ECO:0000256" key="5">
    <source>
        <dbReference type="ARBA" id="ARBA00023277"/>
    </source>
</evidence>
<feature type="domain" description="Glycoside hydrolase family 9" evidence="10">
    <location>
        <begin position="366"/>
        <end position="416"/>
    </location>
</feature>
<sequence length="1147" mass="127959">MMFAPLYSGANRKLNPDLSAIDKPDDINALFHVLIDVDKPLRTAARLSSSIMKEFQIVAVLLIACVAFATSYDYKDVLEKSLLFYETQRSGKLPSDQKVTWRKDSALNDKGNDGEDLTGGYYDDALDDALKAIKWGTDYFIKAHTSENEFYAQVASGTVDHSYWGRPEDMTMERPAFKITTSAPGSDLAAETAAALAAASLVFQSVDSSYSTTLLQHAVQLFNFANTYRGKYTDAFADVRCCYNSSGYEDELVWGAAWLYRATNDNSYLQVIEEVYPTIQYYIGFNWDQKAGGADYSTPDSNPHVLTGALVGGPGANDDYEDVRSDYQHNEVGCVYNAAFQGVLATLIELSIIIIYPVYKIVCYDYATVLQNSLLFYEAQRSGKLPSDQKVTWRKDSALNDKGDNGEDLTGGYYDGALEDGRKALKWATDYFIKAHTSEFEFYGQVGDGIADHNYWGRPEDMTMDRPAFKITESAPGSDLAAETAAALAAASLVFKTVDSSYSATLLQHAIQLFNFANTYRGKFSDSIVNVRCCYNSSNYNDELVWGAAWLYRATEDNQYLNVIEQEYPTVQYWIGFDWDQKTSGADYSTTDPNPHVLFGALVGGPGANDDYEDVRSDYQHNEVACDYNAAFQGILAMFVELACYDYTTVLQDSLLFYEAQRSGKLPSDQRVTWRKDSALNDKGNDGEDLTGGYYDAGDYVKFGFPMAFTTTVLSWGLLDHENGYQKANSVDDCRKAIKWATDWFLKAHVSANEYYGQVGSGTVDHASWGRPEDMTMERPAFKITTSAPGSDLAAETAAALAAASLVFQSVDSTYAATLLEHAKQLYDFGYNYRGLFSDSITDSQCCYTSTHYEDELVWGAAWLYRATNDQKYLGYVDELYSTVQSMYGFDWDQKFAGAMIAHIGSLLYERVIKDFQPQFVFPCHVSMCPPSPQIKRNPVRPRVALMSHTMLYKVTKDEKYATDLKNYCDYVINSSSRTPKGLIFIYDWGPARYAANLAFIFMQVGVLYLVSSRKSGTLSLTMNMSPCHQAADLGINADTYRAEAKKQIDYILGDGGRSYVIGYGDNYPTHAHHRSSSCPDAPATCDWNTYSGTQPNVHVLYGGMVGGPDKNDAFEDLRSDWRHTEVGCDYNAAFQSTLAHFVELGY</sequence>
<dbReference type="InterPro" id="IPR008928">
    <property type="entry name" value="6-hairpin_glycosidase_sf"/>
</dbReference>
<comment type="catalytic activity">
    <reaction evidence="1 9">
        <text>Endohydrolysis of (1-&gt;4)-beta-D-glucosidic linkages in cellulose, lichenin and cereal beta-D-glucans.</text>
        <dbReference type="EC" id="3.2.1.4"/>
    </reaction>
</comment>
<evidence type="ECO:0000256" key="3">
    <source>
        <dbReference type="ARBA" id="ARBA00022801"/>
    </source>
</evidence>
<keyword evidence="4 9" id="KW-0136">Cellulose degradation</keyword>
<dbReference type="InterPro" id="IPR033126">
    <property type="entry name" value="Glyco_hydro_9_Asp/Glu_AS"/>
</dbReference>
<evidence type="ECO:0000256" key="8">
    <source>
        <dbReference type="PROSITE-ProRule" id="PRU10060"/>
    </source>
</evidence>
<evidence type="ECO:0000259" key="10">
    <source>
        <dbReference type="Pfam" id="PF00759"/>
    </source>
</evidence>
<comment type="similarity">
    <text evidence="2 8 9">Belongs to the glycosyl hydrolase 9 (cellulase E) family.</text>
</comment>
<dbReference type="Gene3D" id="1.50.10.10">
    <property type="match status" value="6"/>
</dbReference>
<feature type="domain" description="Glycoside hydrolase family 9" evidence="10">
    <location>
        <begin position="419"/>
        <end position="587"/>
    </location>
</feature>
<dbReference type="SUPFAM" id="SSF48208">
    <property type="entry name" value="Six-hairpin glycosidases"/>
    <property type="match status" value="3"/>
</dbReference>
<keyword evidence="5 8" id="KW-0119">Carbohydrate metabolism</keyword>
<proteinExistence type="inferred from homology"/>
<dbReference type="AlphaFoldDB" id="A0A7R9E710"/>
<evidence type="ECO:0000313" key="11">
    <source>
        <dbReference type="EMBL" id="CAD7428643.1"/>
    </source>
</evidence>
<keyword evidence="7 8" id="KW-0624">Polysaccharide degradation</keyword>
<dbReference type="Pfam" id="PF00759">
    <property type="entry name" value="Glyco_hydro_9"/>
    <property type="match status" value="7"/>
</dbReference>
<dbReference type="GO" id="GO:0008810">
    <property type="term" value="F:cellulase activity"/>
    <property type="evidence" value="ECO:0007669"/>
    <property type="project" value="UniProtKB-EC"/>
</dbReference>
<dbReference type="InterPro" id="IPR001701">
    <property type="entry name" value="Glyco_hydro_9"/>
</dbReference>
<dbReference type="PANTHER" id="PTHR22298">
    <property type="entry name" value="ENDO-1,4-BETA-GLUCANASE"/>
    <property type="match status" value="1"/>
</dbReference>
<keyword evidence="6 8" id="KW-0326">Glycosidase</keyword>
<evidence type="ECO:0000256" key="4">
    <source>
        <dbReference type="ARBA" id="ARBA00023001"/>
    </source>
</evidence>
<evidence type="ECO:0000256" key="9">
    <source>
        <dbReference type="RuleBase" id="RU361166"/>
    </source>
</evidence>
<dbReference type="PROSITE" id="PS00698">
    <property type="entry name" value="GH9_3"/>
    <property type="match status" value="1"/>
</dbReference>
<dbReference type="EC" id="3.2.1.4" evidence="9"/>
<dbReference type="EMBL" id="OB793810">
    <property type="protein sequence ID" value="CAD7428643.1"/>
    <property type="molecule type" value="Genomic_DNA"/>
</dbReference>
<feature type="domain" description="Glycoside hydrolase family 9" evidence="10">
    <location>
        <begin position="647"/>
        <end position="1138"/>
    </location>
</feature>